<protein>
    <submittedName>
        <fullName evidence="2">Uncharacterized protein</fullName>
    </submittedName>
</protein>
<reference evidence="2 3" key="1">
    <citation type="submission" date="2017-04" db="EMBL/GenBank/DDBJ databases">
        <title>Genome Sequence of Marinobacter salarius strain SMR5 Isolated from a culture of the Diatom Skeletonema marinoi.</title>
        <authorList>
            <person name="Topel M."/>
            <person name="Pinder M.I.M."/>
            <person name="Johansson O.N."/>
            <person name="Kourtchenko O."/>
            <person name="Godhe A."/>
            <person name="Clarke A.K."/>
        </authorList>
    </citation>
    <scope>NUCLEOTIDE SEQUENCE [LARGE SCALE GENOMIC DNA]</scope>
    <source>
        <strain evidence="2 3">SMR5</strain>
    </source>
</reference>
<dbReference type="AlphaFoldDB" id="A0A1W6K5F5"/>
<dbReference type="EMBL" id="CP020931">
    <property type="protein sequence ID" value="ARM82651.1"/>
    <property type="molecule type" value="Genomic_DNA"/>
</dbReference>
<evidence type="ECO:0000313" key="2">
    <source>
        <dbReference type="EMBL" id="ARM82651.1"/>
    </source>
</evidence>
<proteinExistence type="predicted"/>
<sequence>MDDALDAPRQLDAGRSRDTGMARLRETSSDRRLGRRHQGLAREIGNKVVANSAGTRHLFRKRVTERLPFFFARSQVIELWPARYTRTRLNSSNSFRSGQVRPSITSCCR</sequence>
<feature type="compositionally biased region" description="Basic and acidic residues" evidence="1">
    <location>
        <begin position="12"/>
        <end position="32"/>
    </location>
</feature>
<feature type="region of interest" description="Disordered" evidence="1">
    <location>
        <begin position="1"/>
        <end position="35"/>
    </location>
</feature>
<accession>A0A1W6K5F5</accession>
<name>A0A1W6K5F5_9GAMM</name>
<evidence type="ECO:0000313" key="3">
    <source>
        <dbReference type="Proteomes" id="UP000193100"/>
    </source>
</evidence>
<gene>
    <name evidence="2" type="ORF">MARSALSMR5_00550</name>
</gene>
<evidence type="ECO:0000256" key="1">
    <source>
        <dbReference type="SAM" id="MobiDB-lite"/>
    </source>
</evidence>
<dbReference type="Proteomes" id="UP000193100">
    <property type="component" value="Chromosome"/>
</dbReference>
<organism evidence="2 3">
    <name type="scientific">Marinobacter salarius</name>
    <dbReference type="NCBI Taxonomy" id="1420917"/>
    <lineage>
        <taxon>Bacteria</taxon>
        <taxon>Pseudomonadati</taxon>
        <taxon>Pseudomonadota</taxon>
        <taxon>Gammaproteobacteria</taxon>
        <taxon>Pseudomonadales</taxon>
        <taxon>Marinobacteraceae</taxon>
        <taxon>Marinobacter</taxon>
    </lineage>
</organism>